<dbReference type="GO" id="GO:0004767">
    <property type="term" value="F:sphingomyelin phosphodiesterase activity"/>
    <property type="evidence" value="ECO:0007669"/>
    <property type="project" value="UniProtKB-UniRule"/>
</dbReference>
<evidence type="ECO:0000313" key="8">
    <source>
        <dbReference type="EMBL" id="KDQ62021.1"/>
    </source>
</evidence>
<feature type="signal peptide" evidence="6">
    <location>
        <begin position="1"/>
        <end position="18"/>
    </location>
</feature>
<feature type="binding site" evidence="4">
    <location>
        <position position="355"/>
    </location>
    <ligand>
        <name>Zn(2+)</name>
        <dbReference type="ChEBI" id="CHEBI:29105"/>
        <label>2</label>
    </ligand>
</feature>
<dbReference type="PIRSF" id="PIRSF000948">
    <property type="entry name" value="Sphingomy_PDE"/>
    <property type="match status" value="1"/>
</dbReference>
<dbReference type="InterPro" id="IPR004843">
    <property type="entry name" value="Calcineurin-like_PHP"/>
</dbReference>
<dbReference type="GO" id="GO:0016020">
    <property type="term" value="C:membrane"/>
    <property type="evidence" value="ECO:0007669"/>
    <property type="project" value="GOC"/>
</dbReference>
<feature type="chain" id="PRO_5001648073" description="Sphingomyelin phosphodiesterase" evidence="6">
    <location>
        <begin position="19"/>
        <end position="677"/>
    </location>
</feature>
<feature type="domain" description="Calcineurin-like phosphoesterase" evidence="7">
    <location>
        <begin position="228"/>
        <end position="509"/>
    </location>
</feature>
<dbReference type="GO" id="GO:0005615">
    <property type="term" value="C:extracellular space"/>
    <property type="evidence" value="ECO:0007669"/>
    <property type="project" value="TreeGrafter"/>
</dbReference>
<dbReference type="HOGENOM" id="CLU_014743_2_1_1"/>
<keyword evidence="4" id="KW-0862">Zinc</keyword>
<dbReference type="AlphaFoldDB" id="A0A067QHE6"/>
<dbReference type="Pfam" id="PF00149">
    <property type="entry name" value="Metallophos"/>
    <property type="match status" value="1"/>
</dbReference>
<evidence type="ECO:0000256" key="3">
    <source>
        <dbReference type="PIRNR" id="PIRNR000948"/>
    </source>
</evidence>
<keyword evidence="6" id="KW-0732">Signal</keyword>
<feature type="binding site" evidence="4">
    <location>
        <position position="235"/>
    </location>
    <ligand>
        <name>Zn(2+)</name>
        <dbReference type="ChEBI" id="CHEBI:29105"/>
        <label>1</label>
    </ligand>
</feature>
<evidence type="ECO:0000313" key="9">
    <source>
        <dbReference type="Proteomes" id="UP000027265"/>
    </source>
</evidence>
<keyword evidence="2" id="KW-0325">Glycoprotein</keyword>
<sequence>MIGAVQLALLAFVSSAAAQDPLGIQPTAFTAPGVFPTSAFSSYYNNPTATSEQPQPIITDAVTYTTYPYSLTDPYVINGNNTEDPHPLPFPATPELLYTQALSQIQSIATNPAFGNSSCGRCQASLEVSKFLALAAPEQVPNLLVALCEYFNYSTTCAQTYGLNDYGGIITQVLAYADVGGYDGQAICEQYFSLCALPPTTPLDLTSWFAKPKPNPLPPPKTPSGQRLKVLHVSDAHLDPRFDTGAEANCSDYLCCRSNAYNSASPNVTLFPAPRYGAFQCDTPYSLMLAAMESIQVLANTAESPFAWTVFTGDLVSHDPDYQISRDYVMYFEAAMYGLFQQYFGPGPVYAVLGNHDSAPQAQDAQHFLGGDLASQFSWNYDHVSSLWQYEGWINDSTVELARTDYAAYMVNRMDGLRIITLNTDFWYRSNYFNYINLSHPDPSGMLRFLTDELQAAEDAGDRVWIVGHVLSGWDGTQALLNPTDLFYQIVDRFSPHVIANIFFGHTHEDELSIFYSNNGTNPSVETAQVVSWIAPSITPLTNLNSGFRVYEVDSATFDILDAHTWKSDVNSFSALDGQIQYGPTYEYEYNTRQAYGANVTWGVDDPLNATWWHMVSQVMETDPTLVETFNMYQGKSSVRTQPCTGACATAKVCYMRSGSASISTQYCNQNYGSVQG</sequence>
<dbReference type="InterPro" id="IPR041805">
    <property type="entry name" value="ASMase/PPN1_MPP"/>
</dbReference>
<feature type="disulfide bond" evidence="5">
    <location>
        <begin position="644"/>
        <end position="648"/>
    </location>
</feature>
<feature type="binding site" evidence="4">
    <location>
        <position position="506"/>
    </location>
    <ligand>
        <name>Zn(2+)</name>
        <dbReference type="ChEBI" id="CHEBI:29105"/>
        <label>2</label>
    </ligand>
</feature>
<keyword evidence="1 3" id="KW-0378">Hydrolase</keyword>
<keyword evidence="5" id="KW-1015">Disulfide bond</keyword>
<comment type="function">
    <text evidence="3">Converts sphingomyelin to ceramide.</text>
</comment>
<feature type="binding site" evidence="4">
    <location>
        <position position="314"/>
    </location>
    <ligand>
        <name>Zn(2+)</name>
        <dbReference type="ChEBI" id="CHEBI:29105"/>
        <label>1</label>
    </ligand>
</feature>
<organism evidence="8 9">
    <name type="scientific">Jaapia argillacea MUCL 33604</name>
    <dbReference type="NCBI Taxonomy" id="933084"/>
    <lineage>
        <taxon>Eukaryota</taxon>
        <taxon>Fungi</taxon>
        <taxon>Dikarya</taxon>
        <taxon>Basidiomycota</taxon>
        <taxon>Agaricomycotina</taxon>
        <taxon>Agaricomycetes</taxon>
        <taxon>Agaricomycetidae</taxon>
        <taxon>Jaapiales</taxon>
        <taxon>Jaapiaceae</taxon>
        <taxon>Jaapia</taxon>
    </lineage>
</organism>
<feature type="binding site" evidence="4">
    <location>
        <position position="508"/>
    </location>
    <ligand>
        <name>Zn(2+)</name>
        <dbReference type="ChEBI" id="CHEBI:29105"/>
        <label>1</label>
    </ligand>
</feature>
<keyword evidence="9" id="KW-1185">Reference proteome</keyword>
<comment type="cofactor">
    <cofactor evidence="4">
        <name>Zn(2+)</name>
        <dbReference type="ChEBI" id="CHEBI:29105"/>
    </cofactor>
    <text evidence="4">Binds 2 Zn(2+) ions per subunit.</text>
</comment>
<keyword evidence="4" id="KW-0479">Metal-binding</keyword>
<accession>A0A067QHE6</accession>
<proteinExistence type="inferred from homology"/>
<evidence type="ECO:0000256" key="6">
    <source>
        <dbReference type="SAM" id="SignalP"/>
    </source>
</evidence>
<evidence type="ECO:0000256" key="1">
    <source>
        <dbReference type="ARBA" id="ARBA00022801"/>
    </source>
</evidence>
<feature type="disulfide bond" evidence="5">
    <location>
        <begin position="148"/>
        <end position="157"/>
    </location>
</feature>
<feature type="binding site" evidence="4">
    <location>
        <position position="469"/>
    </location>
    <ligand>
        <name>Zn(2+)</name>
        <dbReference type="ChEBI" id="CHEBI:29105"/>
        <label>2</label>
    </ligand>
</feature>
<dbReference type="PANTHER" id="PTHR10340:SF27">
    <property type="entry name" value="ACL091CP"/>
    <property type="match status" value="1"/>
</dbReference>
<evidence type="ECO:0000256" key="5">
    <source>
        <dbReference type="PIRSR" id="PIRSR000948-2"/>
    </source>
</evidence>
<dbReference type="InterPro" id="IPR029052">
    <property type="entry name" value="Metallo-depent_PP-like"/>
</dbReference>
<feature type="binding site" evidence="4">
    <location>
        <position position="237"/>
    </location>
    <ligand>
        <name>Zn(2+)</name>
        <dbReference type="ChEBI" id="CHEBI:29105"/>
        <label>1</label>
    </ligand>
</feature>
<feature type="binding site" evidence="4">
    <location>
        <position position="314"/>
    </location>
    <ligand>
        <name>Zn(2+)</name>
        <dbReference type="ChEBI" id="CHEBI:29105"/>
        <label>2</label>
    </ligand>
</feature>
<reference evidence="9" key="1">
    <citation type="journal article" date="2014" name="Proc. Natl. Acad. Sci. U.S.A.">
        <title>Extensive sampling of basidiomycete genomes demonstrates inadequacy of the white-rot/brown-rot paradigm for wood decay fungi.</title>
        <authorList>
            <person name="Riley R."/>
            <person name="Salamov A.A."/>
            <person name="Brown D.W."/>
            <person name="Nagy L.G."/>
            <person name="Floudas D."/>
            <person name="Held B.W."/>
            <person name="Levasseur A."/>
            <person name="Lombard V."/>
            <person name="Morin E."/>
            <person name="Otillar R."/>
            <person name="Lindquist E.A."/>
            <person name="Sun H."/>
            <person name="LaButti K.M."/>
            <person name="Schmutz J."/>
            <person name="Jabbour D."/>
            <person name="Luo H."/>
            <person name="Baker S.E."/>
            <person name="Pisabarro A.G."/>
            <person name="Walton J.D."/>
            <person name="Blanchette R.A."/>
            <person name="Henrissat B."/>
            <person name="Martin F."/>
            <person name="Cullen D."/>
            <person name="Hibbett D.S."/>
            <person name="Grigoriev I.V."/>
        </authorList>
    </citation>
    <scope>NUCLEOTIDE SEQUENCE [LARGE SCALE GENOMIC DNA]</scope>
    <source>
        <strain evidence="9">MUCL 33604</strain>
    </source>
</reference>
<dbReference type="CDD" id="cd00842">
    <property type="entry name" value="MPP_ASMase"/>
    <property type="match status" value="1"/>
</dbReference>
<feature type="disulfide bond" evidence="5">
    <location>
        <begin position="119"/>
        <end position="195"/>
    </location>
</feature>
<dbReference type="SUPFAM" id="SSF56300">
    <property type="entry name" value="Metallo-dependent phosphatases"/>
    <property type="match status" value="1"/>
</dbReference>
<feature type="disulfide bond" evidence="5">
    <location>
        <begin position="250"/>
        <end position="255"/>
    </location>
</feature>
<evidence type="ECO:0000259" key="7">
    <source>
        <dbReference type="Pfam" id="PF00149"/>
    </source>
</evidence>
<evidence type="ECO:0000256" key="2">
    <source>
        <dbReference type="ARBA" id="ARBA00023180"/>
    </source>
</evidence>
<feature type="disulfide bond" evidence="5">
    <location>
        <begin position="654"/>
        <end position="668"/>
    </location>
</feature>
<dbReference type="InterPro" id="IPR011160">
    <property type="entry name" value="Sphingomy_PDE"/>
</dbReference>
<comment type="similarity">
    <text evidence="3">Belongs to the acid sphingomyelinase family.</text>
</comment>
<dbReference type="PANTHER" id="PTHR10340">
    <property type="entry name" value="SPHINGOMYELIN PHOSPHODIESTERASE"/>
    <property type="match status" value="1"/>
</dbReference>
<dbReference type="Gene3D" id="3.60.21.10">
    <property type="match status" value="1"/>
</dbReference>
<evidence type="ECO:0000256" key="4">
    <source>
        <dbReference type="PIRSR" id="PIRSR000948-1"/>
    </source>
</evidence>
<keyword evidence="3" id="KW-0326">Glycosidase</keyword>
<gene>
    <name evidence="8" type="ORF">JAAARDRAFT_150983</name>
</gene>
<dbReference type="STRING" id="933084.A0A067QHE6"/>
<protein>
    <recommendedName>
        <fullName evidence="3">Sphingomyelin phosphodiesterase</fullName>
    </recommendedName>
</protein>
<dbReference type="GO" id="GO:0046872">
    <property type="term" value="F:metal ion binding"/>
    <property type="evidence" value="ECO:0007669"/>
    <property type="project" value="UniProtKB-KW"/>
</dbReference>
<dbReference type="OrthoDB" id="282973at2759"/>
<name>A0A067QHE6_9AGAM</name>
<feature type="disulfide bond" evidence="5">
    <location>
        <begin position="256"/>
        <end position="281"/>
    </location>
</feature>
<dbReference type="EMBL" id="KL197712">
    <property type="protein sequence ID" value="KDQ62021.1"/>
    <property type="molecule type" value="Genomic_DNA"/>
</dbReference>
<dbReference type="GO" id="GO:0006685">
    <property type="term" value="P:sphingomyelin catabolic process"/>
    <property type="evidence" value="ECO:0007669"/>
    <property type="project" value="UniProtKB-UniRule"/>
</dbReference>
<dbReference type="GO" id="GO:0016798">
    <property type="term" value="F:hydrolase activity, acting on glycosyl bonds"/>
    <property type="evidence" value="ECO:0007669"/>
    <property type="project" value="UniProtKB-KW"/>
</dbReference>
<dbReference type="Proteomes" id="UP000027265">
    <property type="component" value="Unassembled WGS sequence"/>
</dbReference>
<dbReference type="InParanoid" id="A0A067QHE6"/>